<dbReference type="NCBIfam" id="TIGR00004">
    <property type="entry name" value="Rid family detoxifying hydrolase"/>
    <property type="match status" value="1"/>
</dbReference>
<dbReference type="HOGENOM" id="CLU_100715_7_3_0"/>
<dbReference type="Gene3D" id="3.30.1330.40">
    <property type="entry name" value="RutC-like"/>
    <property type="match status" value="1"/>
</dbReference>
<comment type="similarity">
    <text evidence="1">Belongs to the RutC family.</text>
</comment>
<dbReference type="OrthoDB" id="9803101at2"/>
<dbReference type="InterPro" id="IPR019897">
    <property type="entry name" value="RidA_CS"/>
</dbReference>
<dbReference type="PROSITE" id="PS01094">
    <property type="entry name" value="UPF0076"/>
    <property type="match status" value="1"/>
</dbReference>
<reference evidence="3" key="1">
    <citation type="submission" date="2014-02" db="EMBL/GenBank/DDBJ databases">
        <title>Complete genome sequence and comparative genomic analysis of the nitrogen-fixing bacterium Leptospirillum ferriphilum YSK.</title>
        <authorList>
            <person name="Guo X."/>
            <person name="Yin H."/>
            <person name="Liang Y."/>
            <person name="Hu Q."/>
            <person name="Ma L."/>
            <person name="Xiao Y."/>
            <person name="Zhang X."/>
            <person name="Qiu G."/>
            <person name="Liu X."/>
        </authorList>
    </citation>
    <scope>NUCLEOTIDE SEQUENCE [LARGE SCALE GENOMIC DNA]</scope>
    <source>
        <strain evidence="3">YSK</strain>
    </source>
</reference>
<gene>
    <name evidence="2" type="ORF">Y981_04930</name>
</gene>
<dbReference type="CDD" id="cd00448">
    <property type="entry name" value="YjgF_YER057c_UK114_family"/>
    <property type="match status" value="1"/>
</dbReference>
<sequence length="128" mass="14042">MNSDHQGAGFPKPVGPYSIFREAEGWIFLSGQIGLDPSTGKIVEGGVEAETRRILSNMEGIFLQAGIGWENCLKMTIYLVDMQDFEKVNEVYGRTLREPFPARSTVGVSALPKGARIEMEAIARKPAP</sequence>
<evidence type="ECO:0000313" key="2">
    <source>
        <dbReference type="EMBL" id="AIA30354.1"/>
    </source>
</evidence>
<dbReference type="PANTHER" id="PTHR11803">
    <property type="entry name" value="2-IMINOBUTANOATE/2-IMINOPROPANOATE DEAMINASE RIDA"/>
    <property type="match status" value="1"/>
</dbReference>
<dbReference type="InterPro" id="IPR035959">
    <property type="entry name" value="RutC-like_sf"/>
</dbReference>
<name>A0A059XP81_9BACT</name>
<proteinExistence type="inferred from homology"/>
<dbReference type="SUPFAM" id="SSF55298">
    <property type="entry name" value="YjgF-like"/>
    <property type="match status" value="1"/>
</dbReference>
<dbReference type="InterPro" id="IPR006175">
    <property type="entry name" value="YjgF/YER057c/UK114"/>
</dbReference>
<dbReference type="InterPro" id="IPR006056">
    <property type="entry name" value="RidA"/>
</dbReference>
<reference evidence="2 3" key="2">
    <citation type="journal article" date="2015" name="Biomed. Res. Int.">
        <title>Effects of Arsenite Resistance on the Growth and Functional Gene Expression of Leptospirillum ferriphilum and Acidithiobacillus thiooxidans in Pure Culture and Coculture.</title>
        <authorList>
            <person name="Jiang H."/>
            <person name="Liang Y."/>
            <person name="Yin H."/>
            <person name="Xiao Y."/>
            <person name="Guo X."/>
            <person name="Xu Y."/>
            <person name="Hu Q."/>
            <person name="Liu H."/>
            <person name="Liu X."/>
        </authorList>
    </citation>
    <scope>NUCLEOTIDE SEQUENCE [LARGE SCALE GENOMIC DNA]</scope>
    <source>
        <strain evidence="2 3">YSK</strain>
    </source>
</reference>
<dbReference type="EMBL" id="CP007243">
    <property type="protein sequence ID" value="AIA30354.1"/>
    <property type="molecule type" value="Genomic_DNA"/>
</dbReference>
<organism evidence="2 3">
    <name type="scientific">Leptospirillum ferriphilum YSK</name>
    <dbReference type="NCBI Taxonomy" id="1441628"/>
    <lineage>
        <taxon>Bacteria</taxon>
        <taxon>Pseudomonadati</taxon>
        <taxon>Nitrospirota</taxon>
        <taxon>Nitrospiria</taxon>
        <taxon>Nitrospirales</taxon>
        <taxon>Nitrospiraceae</taxon>
        <taxon>Leptospirillum</taxon>
    </lineage>
</organism>
<dbReference type="GO" id="GO:0005829">
    <property type="term" value="C:cytosol"/>
    <property type="evidence" value="ECO:0007669"/>
    <property type="project" value="TreeGrafter"/>
</dbReference>
<dbReference type="GO" id="GO:0019239">
    <property type="term" value="F:deaminase activity"/>
    <property type="evidence" value="ECO:0007669"/>
    <property type="project" value="TreeGrafter"/>
</dbReference>
<dbReference type="Pfam" id="PF01042">
    <property type="entry name" value="Ribonuc_L-PSP"/>
    <property type="match status" value="1"/>
</dbReference>
<dbReference type="FunFam" id="3.30.1330.40:FF:000001">
    <property type="entry name" value="L-PSP family endoribonuclease"/>
    <property type="match status" value="1"/>
</dbReference>
<accession>A0A059XP81</accession>
<dbReference type="Proteomes" id="UP000027059">
    <property type="component" value="Chromosome"/>
</dbReference>
<dbReference type="AlphaFoldDB" id="A0A059XP81"/>
<dbReference type="PANTHER" id="PTHR11803:SF39">
    <property type="entry name" value="2-IMINOBUTANOATE_2-IMINOPROPANOATE DEAMINASE"/>
    <property type="match status" value="1"/>
</dbReference>
<evidence type="ECO:0000313" key="3">
    <source>
        <dbReference type="Proteomes" id="UP000027059"/>
    </source>
</evidence>
<keyword evidence="3" id="KW-1185">Reference proteome</keyword>
<protein>
    <submittedName>
        <fullName evidence="2">Endoribonuclease L-PSP</fullName>
    </submittedName>
</protein>
<dbReference type="KEGG" id="lfp:Y981_04930"/>
<dbReference type="RefSeq" id="WP_014960817.1">
    <property type="nucleotide sequence ID" value="NZ_CP007243.1"/>
</dbReference>
<evidence type="ECO:0000256" key="1">
    <source>
        <dbReference type="ARBA" id="ARBA00010552"/>
    </source>
</evidence>